<sequence>MDNIEKYVIEAINKKNNEPVADFEGYSPNEMQIILYNTFDSKSPIQILNANHNTYQNVPIFNQVKFLFNLINEQKELKLTNKGFLPTKIVAKLYGKGFLKDYFIENGISKLYKESDVPTINLAKILVELSTLVKKRNNKLTLTKKGIEQINNDNLLFRNIFETFTEKFNWSYFDGFSNEEIAQSGFGFTLILLDKYGKEYRNPEFYADKYLKAFDFKSKNPELEFADNPKRTYIIRTFERFLDYFGFTEYDKNEKNLKVKKTKIFNELIKIRTHNTV</sequence>
<dbReference type="EMBL" id="JASDDK010000014">
    <property type="protein sequence ID" value="MDN3494219.1"/>
    <property type="molecule type" value="Genomic_DNA"/>
</dbReference>
<accession>A0ABT7ZZ13</accession>
<proteinExistence type="predicted"/>
<protein>
    <submittedName>
        <fullName evidence="1">Uncharacterized protein</fullName>
    </submittedName>
</protein>
<comment type="caution">
    <text evidence="1">The sequence shown here is derived from an EMBL/GenBank/DDBJ whole genome shotgun (WGS) entry which is preliminary data.</text>
</comment>
<dbReference type="Proteomes" id="UP001231197">
    <property type="component" value="Unassembled WGS sequence"/>
</dbReference>
<name>A0ABT7ZZ13_9FLAO</name>
<gene>
    <name evidence="1" type="ORF">QMA06_15975</name>
</gene>
<organism evidence="1 2">
    <name type="scientific">Winogradskyella bathintestinalis</name>
    <dbReference type="NCBI Taxonomy" id="3035208"/>
    <lineage>
        <taxon>Bacteria</taxon>
        <taxon>Pseudomonadati</taxon>
        <taxon>Bacteroidota</taxon>
        <taxon>Flavobacteriia</taxon>
        <taxon>Flavobacteriales</taxon>
        <taxon>Flavobacteriaceae</taxon>
        <taxon>Winogradskyella</taxon>
    </lineage>
</organism>
<evidence type="ECO:0000313" key="2">
    <source>
        <dbReference type="Proteomes" id="UP001231197"/>
    </source>
</evidence>
<evidence type="ECO:0000313" key="1">
    <source>
        <dbReference type="EMBL" id="MDN3494219.1"/>
    </source>
</evidence>
<dbReference type="RefSeq" id="WP_290207919.1">
    <property type="nucleotide sequence ID" value="NZ_JASDDK010000014.1"/>
</dbReference>
<keyword evidence="2" id="KW-1185">Reference proteome</keyword>
<reference evidence="1 2" key="1">
    <citation type="journal article" date="2023" name="Int. J. Syst. Evol. Microbiol.">
        <title>Winogradskyella bathintestinalis sp. nov., isolated from the intestine of the deep-sea loosejaw dragonfish, Malacosteus niger.</title>
        <authorList>
            <person name="Uniacke-Lowe S."/>
            <person name="Johnson C.N."/>
            <person name="Stanton C."/>
            <person name="Hill C."/>
            <person name="Ross P."/>
        </authorList>
    </citation>
    <scope>NUCLEOTIDE SEQUENCE [LARGE SCALE GENOMIC DNA]</scope>
    <source>
        <strain evidence="1 2">APC 3343</strain>
    </source>
</reference>